<evidence type="ECO:0000259" key="2">
    <source>
        <dbReference type="Pfam" id="PF00534"/>
    </source>
</evidence>
<proteinExistence type="predicted"/>
<dbReference type="OrthoDB" id="9811239at2"/>
<dbReference type="GO" id="GO:0009103">
    <property type="term" value="P:lipopolysaccharide biosynthetic process"/>
    <property type="evidence" value="ECO:0007669"/>
    <property type="project" value="TreeGrafter"/>
</dbReference>
<dbReference type="PANTHER" id="PTHR46401:SF2">
    <property type="entry name" value="GLYCOSYLTRANSFERASE WBBK-RELATED"/>
    <property type="match status" value="1"/>
</dbReference>
<dbReference type="EMBL" id="JACHWX010000002">
    <property type="protein sequence ID" value="MBB3054647.1"/>
    <property type="molecule type" value="Genomic_DNA"/>
</dbReference>
<name>A0A839SDK5_9SPHI</name>
<accession>A0A839SDK5</accession>
<keyword evidence="1" id="KW-0808">Transferase</keyword>
<protein>
    <submittedName>
        <fullName evidence="3">Glycosyltransferase involved in cell wall biosynthesis</fullName>
    </submittedName>
</protein>
<feature type="domain" description="Glycosyl transferase family 1" evidence="2">
    <location>
        <begin position="187"/>
        <end position="339"/>
    </location>
</feature>
<dbReference type="AlphaFoldDB" id="A0A839SDK5"/>
<organism evidence="3 4">
    <name type="scientific">Mucilaginibacter gotjawali</name>
    <dbReference type="NCBI Taxonomy" id="1550579"/>
    <lineage>
        <taxon>Bacteria</taxon>
        <taxon>Pseudomonadati</taxon>
        <taxon>Bacteroidota</taxon>
        <taxon>Sphingobacteriia</taxon>
        <taxon>Sphingobacteriales</taxon>
        <taxon>Sphingobacteriaceae</taxon>
        <taxon>Mucilaginibacter</taxon>
    </lineage>
</organism>
<dbReference type="PANTHER" id="PTHR46401">
    <property type="entry name" value="GLYCOSYLTRANSFERASE WBBK-RELATED"/>
    <property type="match status" value="1"/>
</dbReference>
<reference evidence="3" key="1">
    <citation type="submission" date="2020-08" db="EMBL/GenBank/DDBJ databases">
        <title>Genomic Encyclopedia of Type Strains, Phase III (KMG-III): the genomes of soil and plant-associated and newly described type strains.</title>
        <authorList>
            <person name="Whitman W."/>
        </authorList>
    </citation>
    <scope>NUCLEOTIDE SEQUENCE [LARGE SCALE GENOMIC DNA]</scope>
    <source>
        <strain evidence="3">CECT 8628</strain>
    </source>
</reference>
<comment type="caution">
    <text evidence="3">The sequence shown here is derived from an EMBL/GenBank/DDBJ whole genome shotgun (WGS) entry which is preliminary data.</text>
</comment>
<dbReference type="Pfam" id="PF00534">
    <property type="entry name" value="Glycos_transf_1"/>
    <property type="match status" value="1"/>
</dbReference>
<evidence type="ECO:0000313" key="3">
    <source>
        <dbReference type="EMBL" id="MBB3054647.1"/>
    </source>
</evidence>
<keyword evidence="4" id="KW-1185">Reference proteome</keyword>
<dbReference type="RefSeq" id="WP_096356590.1">
    <property type="nucleotide sequence ID" value="NZ_AP017313.1"/>
</dbReference>
<gene>
    <name evidence="3" type="ORF">FHS11_001057</name>
</gene>
<dbReference type="Gene3D" id="3.40.50.2000">
    <property type="entry name" value="Glycogen Phosphorylase B"/>
    <property type="match status" value="1"/>
</dbReference>
<dbReference type="InterPro" id="IPR001296">
    <property type="entry name" value="Glyco_trans_1"/>
</dbReference>
<dbReference type="Proteomes" id="UP000539265">
    <property type="component" value="Unassembled WGS sequence"/>
</dbReference>
<evidence type="ECO:0000256" key="1">
    <source>
        <dbReference type="ARBA" id="ARBA00022679"/>
    </source>
</evidence>
<dbReference type="SUPFAM" id="SSF53756">
    <property type="entry name" value="UDP-Glycosyltransferase/glycogen phosphorylase"/>
    <property type="match status" value="1"/>
</dbReference>
<dbReference type="CDD" id="cd03801">
    <property type="entry name" value="GT4_PimA-like"/>
    <property type="match status" value="1"/>
</dbReference>
<evidence type="ECO:0000313" key="4">
    <source>
        <dbReference type="Proteomes" id="UP000539265"/>
    </source>
</evidence>
<sequence length="365" mass="40625">MTYVFVSFAYLADLDSPESWFERTAVYSGVLERLSKENTVHNIIRINYRGKCEHNGVVTHFVDFGKNKAYFPFGLIRFIKSLKPDILFIQGLHQPLQLISSGLLLGGKTKVIVQHHAEKPFTGVKKYLQRTAGRFVGAYLFAAASIGIDWVKRGNIASAGKIHEVMEVSSCFYPMKRAAAKLITGAEGVPVFLWVGRLNANKDPLNVVKAFLKFTETNPGARLYMIYHTEELLNEIKQEVEKAAVKNAITMVGEVPHEELLYWFNSADFFISGSHYEGSGTALCEAMACGCVPLVTDIFSFRTMTDNGKCGLLYEPGNQKALLAALEQTKHLDIAEKRARSLAYFKQNLSFEAIAAKIQHVAAGL</sequence>
<dbReference type="GO" id="GO:0016757">
    <property type="term" value="F:glycosyltransferase activity"/>
    <property type="evidence" value="ECO:0007669"/>
    <property type="project" value="InterPro"/>
</dbReference>